<reference evidence="1" key="1">
    <citation type="submission" date="2023-01" db="EMBL/GenBank/DDBJ databases">
        <title>Genome assembly of the deep-sea coral Lophelia pertusa.</title>
        <authorList>
            <person name="Herrera S."/>
            <person name="Cordes E."/>
        </authorList>
    </citation>
    <scope>NUCLEOTIDE SEQUENCE</scope>
    <source>
        <strain evidence="1">USNM1676648</strain>
        <tissue evidence="1">Polyp</tissue>
    </source>
</reference>
<comment type="caution">
    <text evidence="1">The sequence shown here is derived from an EMBL/GenBank/DDBJ whole genome shotgun (WGS) entry which is preliminary data.</text>
</comment>
<evidence type="ECO:0000313" key="1">
    <source>
        <dbReference type="EMBL" id="KAJ7393106.1"/>
    </source>
</evidence>
<dbReference type="Proteomes" id="UP001163046">
    <property type="component" value="Unassembled WGS sequence"/>
</dbReference>
<dbReference type="EMBL" id="MU825399">
    <property type="protein sequence ID" value="KAJ7393106.1"/>
    <property type="molecule type" value="Genomic_DNA"/>
</dbReference>
<protein>
    <submittedName>
        <fullName evidence="1">Uncharacterized protein</fullName>
    </submittedName>
</protein>
<gene>
    <name evidence="1" type="ORF">OS493_008405</name>
</gene>
<sequence>MRQCNYVAVFTRRISSSYCSVAPMPGSWNPWCKLLARLRRSTRFAGRWSSVLEHPLSEEDSAFIKSYMDNDSLTRDSAVHVLVDELVGREIERSIHLVRVFRDKLGGEAFGTSDEDNLDCLVSFYCKHVAEKNVASLVHVQAHYRTSRPCV</sequence>
<accession>A0A9X0A471</accession>
<name>A0A9X0A471_9CNID</name>
<proteinExistence type="predicted"/>
<keyword evidence="2" id="KW-1185">Reference proteome</keyword>
<organism evidence="1 2">
    <name type="scientific">Desmophyllum pertusum</name>
    <dbReference type="NCBI Taxonomy" id="174260"/>
    <lineage>
        <taxon>Eukaryota</taxon>
        <taxon>Metazoa</taxon>
        <taxon>Cnidaria</taxon>
        <taxon>Anthozoa</taxon>
        <taxon>Hexacorallia</taxon>
        <taxon>Scleractinia</taxon>
        <taxon>Caryophylliina</taxon>
        <taxon>Caryophylliidae</taxon>
        <taxon>Desmophyllum</taxon>
    </lineage>
</organism>
<evidence type="ECO:0000313" key="2">
    <source>
        <dbReference type="Proteomes" id="UP001163046"/>
    </source>
</evidence>
<dbReference type="AlphaFoldDB" id="A0A9X0A471"/>